<dbReference type="EMBL" id="CAXAMN010023158">
    <property type="protein sequence ID" value="CAK9075625.1"/>
    <property type="molecule type" value="Genomic_DNA"/>
</dbReference>
<name>A0ABP0PHX2_9DINO</name>
<comment type="caution">
    <text evidence="1">The sequence shown here is derived from an EMBL/GenBank/DDBJ whole genome shotgun (WGS) entry which is preliminary data.</text>
</comment>
<dbReference type="Proteomes" id="UP001642484">
    <property type="component" value="Unassembled WGS sequence"/>
</dbReference>
<evidence type="ECO:0000313" key="1">
    <source>
        <dbReference type="EMBL" id="CAK9075625.1"/>
    </source>
</evidence>
<organism evidence="1 2">
    <name type="scientific">Durusdinium trenchii</name>
    <dbReference type="NCBI Taxonomy" id="1381693"/>
    <lineage>
        <taxon>Eukaryota</taxon>
        <taxon>Sar</taxon>
        <taxon>Alveolata</taxon>
        <taxon>Dinophyceae</taxon>
        <taxon>Suessiales</taxon>
        <taxon>Symbiodiniaceae</taxon>
        <taxon>Durusdinium</taxon>
    </lineage>
</organism>
<evidence type="ECO:0000313" key="2">
    <source>
        <dbReference type="Proteomes" id="UP001642484"/>
    </source>
</evidence>
<feature type="non-terminal residue" evidence="1">
    <location>
        <position position="1"/>
    </location>
</feature>
<reference evidence="1 2" key="1">
    <citation type="submission" date="2024-02" db="EMBL/GenBank/DDBJ databases">
        <authorList>
            <person name="Chen Y."/>
            <person name="Shah S."/>
            <person name="Dougan E. K."/>
            <person name="Thang M."/>
            <person name="Chan C."/>
        </authorList>
    </citation>
    <scope>NUCLEOTIDE SEQUENCE [LARGE SCALE GENOMIC DNA]</scope>
</reference>
<gene>
    <name evidence="1" type="ORF">CCMP2556_LOCUS37250</name>
</gene>
<proteinExistence type="predicted"/>
<accession>A0ABP0PHX2</accession>
<protein>
    <submittedName>
        <fullName evidence="1">Uncharacterized protein</fullName>
    </submittedName>
</protein>
<feature type="non-terminal residue" evidence="1">
    <location>
        <position position="112"/>
    </location>
</feature>
<sequence length="112" mass="12377">APQMTLSQEGFEEELVERMLHSHGVLIEGILKALMRELHGFTWSAIQGKGVRAEGVRWLTRLIFHCLMSPIVKQIEERVVWADDLAAPLLATHNAETASAAVFASKGKTEVA</sequence>
<keyword evidence="2" id="KW-1185">Reference proteome</keyword>